<dbReference type="AlphaFoldDB" id="A0A1I0QXE2"/>
<gene>
    <name evidence="2" type="ORF">SAMN05216285_4111</name>
</gene>
<feature type="compositionally biased region" description="Polar residues" evidence="1">
    <location>
        <begin position="39"/>
        <end position="56"/>
    </location>
</feature>
<keyword evidence="3" id="KW-1185">Reference proteome</keyword>
<evidence type="ECO:0000313" key="3">
    <source>
        <dbReference type="Proteomes" id="UP000183275"/>
    </source>
</evidence>
<sequence>MLISRRRTGRLVATSPSSRLESPVFVAAIAAATVSTFGSVETGTGCSERTGSSNRRPCSDAETATIDCVSRGRRSPLAPDRHGDYDRDTRTAIYERNARIQLPKPGVEQRPFQTLAPVSTTDSSHGPGRGRVAFPESASSSVGLSAWCPMLGGREANPNASPARLRGRHRTVVSDGAVGRPVLAESQGAQLIFLAFDRSLAFLHSQASFRVPTPSKRAGPGPVRQAGKVATSTVPPIPLVPTGAGERRPSTRFGLPCVRS</sequence>
<organism evidence="2 3">
    <name type="scientific">Natrinema salifodinae</name>
    <dbReference type="NCBI Taxonomy" id="1202768"/>
    <lineage>
        <taxon>Archaea</taxon>
        <taxon>Methanobacteriati</taxon>
        <taxon>Methanobacteriota</taxon>
        <taxon>Stenosarchaea group</taxon>
        <taxon>Halobacteria</taxon>
        <taxon>Halobacteriales</taxon>
        <taxon>Natrialbaceae</taxon>
        <taxon>Natrinema</taxon>
    </lineage>
</organism>
<accession>A0A1I0QXE2</accession>
<dbReference type="Proteomes" id="UP000183275">
    <property type="component" value="Unassembled WGS sequence"/>
</dbReference>
<proteinExistence type="predicted"/>
<protein>
    <submittedName>
        <fullName evidence="2">Uncharacterized protein</fullName>
    </submittedName>
</protein>
<name>A0A1I0QXE2_9EURY</name>
<evidence type="ECO:0000256" key="1">
    <source>
        <dbReference type="SAM" id="MobiDB-lite"/>
    </source>
</evidence>
<reference evidence="3" key="1">
    <citation type="submission" date="2016-10" db="EMBL/GenBank/DDBJ databases">
        <authorList>
            <person name="Varghese N."/>
        </authorList>
    </citation>
    <scope>NUCLEOTIDE SEQUENCE [LARGE SCALE GENOMIC DNA]</scope>
    <source>
        <strain evidence="3">CGMCC 1.12284</strain>
    </source>
</reference>
<feature type="region of interest" description="Disordered" evidence="1">
    <location>
        <begin position="39"/>
        <end position="62"/>
    </location>
</feature>
<dbReference type="EMBL" id="FOIS01000006">
    <property type="protein sequence ID" value="SEW32471.1"/>
    <property type="molecule type" value="Genomic_DNA"/>
</dbReference>
<feature type="region of interest" description="Disordered" evidence="1">
    <location>
        <begin position="212"/>
        <end position="260"/>
    </location>
</feature>
<evidence type="ECO:0000313" key="2">
    <source>
        <dbReference type="EMBL" id="SEW32471.1"/>
    </source>
</evidence>